<evidence type="ECO:0000313" key="3">
    <source>
        <dbReference type="Proteomes" id="UP000752012"/>
    </source>
</evidence>
<dbReference type="EMBL" id="JAATHJ010000047">
    <property type="protein sequence ID" value="NJP39329.1"/>
    <property type="molecule type" value="Genomic_DNA"/>
</dbReference>
<organism evidence="2 3">
    <name type="scientific">Alkalicoccus luteus</name>
    <dbReference type="NCBI Taxonomy" id="1237094"/>
    <lineage>
        <taxon>Bacteria</taxon>
        <taxon>Bacillati</taxon>
        <taxon>Bacillota</taxon>
        <taxon>Bacilli</taxon>
        <taxon>Bacillales</taxon>
        <taxon>Bacillaceae</taxon>
        <taxon>Alkalicoccus</taxon>
    </lineage>
</organism>
<dbReference type="Proteomes" id="UP000752012">
    <property type="component" value="Unassembled WGS sequence"/>
</dbReference>
<dbReference type="RefSeq" id="WP_168009637.1">
    <property type="nucleotide sequence ID" value="NZ_JAATHJ010000047.1"/>
</dbReference>
<feature type="compositionally biased region" description="Low complexity" evidence="1">
    <location>
        <begin position="21"/>
        <end position="37"/>
    </location>
</feature>
<feature type="compositionally biased region" description="Acidic residues" evidence="1">
    <location>
        <begin position="38"/>
        <end position="63"/>
    </location>
</feature>
<evidence type="ECO:0000256" key="1">
    <source>
        <dbReference type="SAM" id="MobiDB-lite"/>
    </source>
</evidence>
<accession>A0A969PUF3</accession>
<reference evidence="2 3" key="1">
    <citation type="submission" date="2020-03" db="EMBL/GenBank/DDBJ databases">
        <title>Assessment of the enzymatic potential of alkaline-tolerant lipase obtained from Bacillus luteus H11 (technogenic soil) for the bioremediation of saline soils contaminated with petroleum substances.</title>
        <authorList>
            <person name="Kalwasinska A."/>
        </authorList>
    </citation>
    <scope>NUCLEOTIDE SEQUENCE [LARGE SCALE GENOMIC DNA]</scope>
    <source>
        <strain evidence="2 3">H11</strain>
    </source>
</reference>
<proteinExistence type="predicted"/>
<comment type="caution">
    <text evidence="2">The sequence shown here is derived from an EMBL/GenBank/DDBJ whole genome shotgun (WGS) entry which is preliminary data.</text>
</comment>
<protein>
    <submittedName>
        <fullName evidence="2">Uncharacterized protein</fullName>
    </submittedName>
</protein>
<feature type="region of interest" description="Disordered" evidence="1">
    <location>
        <begin position="21"/>
        <end position="63"/>
    </location>
</feature>
<dbReference type="PROSITE" id="PS51257">
    <property type="entry name" value="PROKAR_LIPOPROTEIN"/>
    <property type="match status" value="1"/>
</dbReference>
<sequence length="284" mass="32434">MKKSLALSVTAVLFLAACGNDENANEANEPNETNEANTEADEEANEEENNADPEEAEGDEEAAEVIAAAAELYEGMESLYRESVSDEQDDGESDMEWTFIEDGDVYTRTESDIPTENGTVRSIQFTDLEDPDYMFFYIEGDEEAIRYEVDHPPIEDEVWFRIEAGQFENMLEEAELTHAGEKEVESWQTDQIDIEEALVNTTRWFDQDSGFEVRMEADDELEAELEDEEGEETSEEIDVDTSYTVIDFEIDPDMDESLFELDDMDYEEGEMEDMTERLTDAAEE</sequence>
<dbReference type="AlphaFoldDB" id="A0A969PUF3"/>
<name>A0A969PUF3_9BACI</name>
<evidence type="ECO:0000313" key="2">
    <source>
        <dbReference type="EMBL" id="NJP39329.1"/>
    </source>
</evidence>
<gene>
    <name evidence="2" type="ORF">HCN83_17295</name>
</gene>
<keyword evidence="3" id="KW-1185">Reference proteome</keyword>